<evidence type="ECO:0000256" key="6">
    <source>
        <dbReference type="SAM" id="Phobius"/>
    </source>
</evidence>
<reference evidence="9" key="1">
    <citation type="submission" date="2016-06" db="EMBL/GenBank/DDBJ databases">
        <authorList>
            <person name="Varghese N."/>
            <person name="Submissions Spin"/>
        </authorList>
    </citation>
    <scope>NUCLEOTIDE SEQUENCE [LARGE SCALE GENOMIC DNA]</scope>
    <source>
        <strain evidence="9">DSM 44875</strain>
    </source>
</reference>
<feature type="transmembrane region" description="Helical" evidence="6">
    <location>
        <begin position="405"/>
        <end position="424"/>
    </location>
</feature>
<name>A0A1C4VKJ6_9ACTN</name>
<evidence type="ECO:0000256" key="2">
    <source>
        <dbReference type="ARBA" id="ARBA00022475"/>
    </source>
</evidence>
<feature type="domain" description="ABC3 transporter permease C-terminal" evidence="7">
    <location>
        <begin position="353"/>
        <end position="421"/>
    </location>
</feature>
<evidence type="ECO:0000313" key="8">
    <source>
        <dbReference type="EMBL" id="SCE84522.1"/>
    </source>
</evidence>
<feature type="transmembrane region" description="Helical" evidence="6">
    <location>
        <begin position="160"/>
        <end position="186"/>
    </location>
</feature>
<evidence type="ECO:0000259" key="7">
    <source>
        <dbReference type="Pfam" id="PF02687"/>
    </source>
</evidence>
<dbReference type="RefSeq" id="WP_089018150.1">
    <property type="nucleotide sequence ID" value="NZ_LT607412.1"/>
</dbReference>
<keyword evidence="3 6" id="KW-0812">Transmembrane</keyword>
<evidence type="ECO:0000256" key="1">
    <source>
        <dbReference type="ARBA" id="ARBA00004651"/>
    </source>
</evidence>
<feature type="domain" description="ABC3 transporter permease C-terminal" evidence="7">
    <location>
        <begin position="91"/>
        <end position="192"/>
    </location>
</feature>
<protein>
    <submittedName>
        <fullName evidence="8">FtsX-like permease family protein</fullName>
    </submittedName>
</protein>
<dbReference type="InterPro" id="IPR003838">
    <property type="entry name" value="ABC3_permease_C"/>
</dbReference>
<keyword evidence="2" id="KW-1003">Cell membrane</keyword>
<feature type="transmembrane region" description="Helical" evidence="6">
    <location>
        <begin position="21"/>
        <end position="44"/>
    </location>
</feature>
<feature type="transmembrane region" description="Helical" evidence="6">
    <location>
        <begin position="73"/>
        <end position="94"/>
    </location>
</feature>
<evidence type="ECO:0000256" key="5">
    <source>
        <dbReference type="ARBA" id="ARBA00023136"/>
    </source>
</evidence>
<feature type="transmembrane region" description="Helical" evidence="6">
    <location>
        <begin position="115"/>
        <end position="140"/>
    </location>
</feature>
<proteinExistence type="predicted"/>
<dbReference type="Pfam" id="PF02687">
    <property type="entry name" value="FtsX"/>
    <property type="match status" value="2"/>
</dbReference>
<dbReference type="GO" id="GO:0005886">
    <property type="term" value="C:plasma membrane"/>
    <property type="evidence" value="ECO:0007669"/>
    <property type="project" value="UniProtKB-SubCell"/>
</dbReference>
<evidence type="ECO:0000256" key="3">
    <source>
        <dbReference type="ARBA" id="ARBA00022692"/>
    </source>
</evidence>
<dbReference type="EMBL" id="LT607412">
    <property type="protein sequence ID" value="SCE84522.1"/>
    <property type="molecule type" value="Genomic_DNA"/>
</dbReference>
<keyword evidence="5 6" id="KW-0472">Membrane</keyword>
<keyword evidence="4 6" id="KW-1133">Transmembrane helix</keyword>
<organism evidence="8 9">
    <name type="scientific">Micromonospora coriariae</name>
    <dbReference type="NCBI Taxonomy" id="285665"/>
    <lineage>
        <taxon>Bacteria</taxon>
        <taxon>Bacillati</taxon>
        <taxon>Actinomycetota</taxon>
        <taxon>Actinomycetes</taxon>
        <taxon>Micromonosporales</taxon>
        <taxon>Micromonosporaceae</taxon>
        <taxon>Micromonospora</taxon>
    </lineage>
</organism>
<feature type="transmembrane region" description="Helical" evidence="6">
    <location>
        <begin position="207"/>
        <end position="228"/>
    </location>
</feature>
<accession>A0A1C4VKJ6</accession>
<gene>
    <name evidence="8" type="ORF">GA0070607_2275</name>
</gene>
<sequence length="507" mass="52422">MRPATLVRLALAGTRTDTARVVLTALSALLATLAGLAALTVLAIDKPVGDAWAESEQYRNELLREPGLRGGTAFALLLLTVPVLALAGQCARLGAPSRDRRLAALRLAGATPGQVTRLAVLETGLASLIGTVVGLGVYLAGRELLHRPDAQGQLALPTDVLPSAGALAAVVLGLPVVAALATALMLRRVTTSPLGVTRKAARERGPRPWAGLLIGLGLASFAAVRPVLYRFDGNDEVLSWLVPLLFLAGGLAAMIGVVIGTGWISYTCGRLLRRHARRPPALLAAGRLMSDPWAGSRTFAALLAALIFGAGAAALRAYFVAQDALDREQNLRDGVDAGADSFYLSTMNLVDSAVALAVLIAAGGLIVALVEGIVSRRRAYAALVATGVPRATLSRSVAWQALTPAVPAIVLALGVGTLLGRGLFPKATIGMSSSEVCDATAALCDDPATRQQYVRIVETAGAERVPDVPLEQLAWLGGTALAAVLLTVGVGLLFLRASTAVDELRTT</sequence>
<evidence type="ECO:0000256" key="4">
    <source>
        <dbReference type="ARBA" id="ARBA00022989"/>
    </source>
</evidence>
<dbReference type="AlphaFoldDB" id="A0A1C4VKJ6"/>
<dbReference type="Proteomes" id="UP000198243">
    <property type="component" value="Chromosome I"/>
</dbReference>
<keyword evidence="9" id="KW-1185">Reference proteome</keyword>
<evidence type="ECO:0000313" key="9">
    <source>
        <dbReference type="Proteomes" id="UP000198243"/>
    </source>
</evidence>
<feature type="transmembrane region" description="Helical" evidence="6">
    <location>
        <begin position="299"/>
        <end position="319"/>
    </location>
</feature>
<feature type="transmembrane region" description="Helical" evidence="6">
    <location>
        <begin position="353"/>
        <end position="374"/>
    </location>
</feature>
<comment type="subcellular location">
    <subcellularLocation>
        <location evidence="1">Cell membrane</location>
        <topology evidence="1">Multi-pass membrane protein</topology>
    </subcellularLocation>
</comment>
<feature type="transmembrane region" description="Helical" evidence="6">
    <location>
        <begin position="240"/>
        <end position="268"/>
    </location>
</feature>
<dbReference type="OrthoDB" id="5145974at2"/>
<feature type="transmembrane region" description="Helical" evidence="6">
    <location>
        <begin position="473"/>
        <end position="495"/>
    </location>
</feature>